<dbReference type="HAMAP" id="MF_00148">
    <property type="entry name" value="UDG"/>
    <property type="match status" value="1"/>
</dbReference>
<feature type="compositionally biased region" description="Basic and acidic residues" evidence="15">
    <location>
        <begin position="17"/>
        <end position="32"/>
    </location>
</feature>
<comment type="subcellular location">
    <subcellularLocation>
        <location evidence="12">Mitochondrion</location>
    </subcellularLocation>
    <subcellularLocation>
        <location evidence="12">Nucleus</location>
    </subcellularLocation>
</comment>
<comment type="catalytic activity">
    <reaction evidence="12 14">
        <text>Hydrolyzes single-stranded DNA or mismatched double-stranded DNA and polynucleotides, releasing free uracil.</text>
        <dbReference type="EC" id="3.2.2.27"/>
    </reaction>
</comment>
<dbReference type="GO" id="GO:0005739">
    <property type="term" value="C:mitochondrion"/>
    <property type="evidence" value="ECO:0007669"/>
    <property type="project" value="UniProtKB-SubCell"/>
</dbReference>
<dbReference type="InterPro" id="IPR005122">
    <property type="entry name" value="Uracil-DNA_glycosylase-like"/>
</dbReference>
<name>A0A9D3Q3Q9_MEGAT</name>
<evidence type="ECO:0000313" key="18">
    <source>
        <dbReference type="Proteomes" id="UP001046870"/>
    </source>
</evidence>
<proteinExistence type="inferred from homology"/>
<dbReference type="CDD" id="cd10027">
    <property type="entry name" value="UDG-F1-like"/>
    <property type="match status" value="1"/>
</dbReference>
<dbReference type="EMBL" id="JAFDVH010000006">
    <property type="protein sequence ID" value="KAG7476728.1"/>
    <property type="molecule type" value="Genomic_DNA"/>
</dbReference>
<evidence type="ECO:0000256" key="4">
    <source>
        <dbReference type="ARBA" id="ARBA00022801"/>
    </source>
</evidence>
<comment type="subunit">
    <text evidence="11">Interacts with RPA2 subunit of the RPA trimer; this interaction mediates UNG2 recruitment to RPA-coated single-stranded DNA at stalled replication forks. Interacts with PCNA; this interaction mediates UNG2 recruitment to S-phase replication foci. Interacts (via N-terminus) with FAM72A.</text>
</comment>
<keyword evidence="4 12" id="KW-0378">Hydrolase</keyword>
<dbReference type="GO" id="GO:0097510">
    <property type="term" value="P:base-excision repair, AP site formation via deaminated base removal"/>
    <property type="evidence" value="ECO:0007669"/>
    <property type="project" value="TreeGrafter"/>
</dbReference>
<dbReference type="SMART" id="SM00986">
    <property type="entry name" value="UDG"/>
    <property type="match status" value="1"/>
</dbReference>
<dbReference type="OrthoDB" id="10031947at2759"/>
<evidence type="ECO:0000256" key="6">
    <source>
        <dbReference type="ARBA" id="ARBA00023128"/>
    </source>
</evidence>
<comment type="catalytic activity">
    <reaction evidence="10">
        <text>a 2'-deoxyuridine in single-stranded DNA + H2O = a 2'-deoxyribose 5'-monophosphate in single-stranded DNA + uracil</text>
        <dbReference type="Rhea" id="RHEA:81459"/>
        <dbReference type="Rhea" id="RHEA-COMP:12847"/>
        <dbReference type="Rhea" id="RHEA-COMP:19684"/>
        <dbReference type="ChEBI" id="CHEBI:15377"/>
        <dbReference type="ChEBI" id="CHEBI:17568"/>
        <dbReference type="ChEBI" id="CHEBI:133902"/>
        <dbReference type="ChEBI" id="CHEBI:139095"/>
    </reaction>
    <physiologicalReaction direction="left-to-right" evidence="10">
        <dbReference type="Rhea" id="RHEA:81460"/>
    </physiologicalReaction>
</comment>
<dbReference type="PANTHER" id="PTHR11264">
    <property type="entry name" value="URACIL-DNA GLYCOSYLASE"/>
    <property type="match status" value="1"/>
</dbReference>
<evidence type="ECO:0000256" key="11">
    <source>
        <dbReference type="ARBA" id="ARBA00064140"/>
    </source>
</evidence>
<keyword evidence="5" id="KW-0007">Acetylation</keyword>
<keyword evidence="2" id="KW-0597">Phosphoprotein</keyword>
<evidence type="ECO:0000256" key="14">
    <source>
        <dbReference type="RuleBase" id="RU003780"/>
    </source>
</evidence>
<keyword evidence="8 12" id="KW-0539">Nucleus</keyword>
<keyword evidence="6 12" id="KW-0496">Mitochondrion</keyword>
<evidence type="ECO:0000256" key="13">
    <source>
        <dbReference type="PROSITE-ProRule" id="PRU10072"/>
    </source>
</evidence>
<dbReference type="AlphaFoldDB" id="A0A9D3Q3Q9"/>
<dbReference type="PANTHER" id="PTHR11264:SF0">
    <property type="entry name" value="URACIL-DNA GLYCOSYLASE"/>
    <property type="match status" value="1"/>
</dbReference>
<gene>
    <name evidence="12" type="primary">UNG</name>
    <name evidence="12" type="synonym">UNG1</name>
    <name evidence="17" type="ORF">MATL_G00085820</name>
</gene>
<dbReference type="InterPro" id="IPR018085">
    <property type="entry name" value="Ura-DNA_Glyclase_AS"/>
</dbReference>
<dbReference type="NCBIfam" id="TIGR00628">
    <property type="entry name" value="ung"/>
    <property type="match status" value="1"/>
</dbReference>
<evidence type="ECO:0000313" key="17">
    <source>
        <dbReference type="EMBL" id="KAG7476728.1"/>
    </source>
</evidence>
<dbReference type="Proteomes" id="UP001046870">
    <property type="component" value="Chromosome 6"/>
</dbReference>
<dbReference type="InterPro" id="IPR036895">
    <property type="entry name" value="Uracil-DNA_glycosylase-like_sf"/>
</dbReference>
<feature type="domain" description="Uracil-DNA glycosylase-like" evidence="16">
    <location>
        <begin position="126"/>
        <end position="287"/>
    </location>
</feature>
<comment type="catalytic activity">
    <reaction evidence="9">
        <text>a 2'-deoxyuridine in double-stranded DNA + H2O = a 2'-deoxyribose 5'-monophosphate in double-stranded DNA + uracil</text>
        <dbReference type="Rhea" id="RHEA:81455"/>
        <dbReference type="Rhea" id="RHEA-COMP:14231"/>
        <dbReference type="Rhea" id="RHEA-COMP:17071"/>
        <dbReference type="ChEBI" id="CHEBI:15377"/>
        <dbReference type="ChEBI" id="CHEBI:17568"/>
        <dbReference type="ChEBI" id="CHEBI:133902"/>
        <dbReference type="ChEBI" id="CHEBI:139095"/>
    </reaction>
    <physiologicalReaction direction="left-to-right" evidence="9">
        <dbReference type="Rhea" id="RHEA:81456"/>
    </physiologicalReaction>
</comment>
<keyword evidence="3 12" id="KW-0227">DNA damage</keyword>
<dbReference type="SMART" id="SM00987">
    <property type="entry name" value="UreE_C"/>
    <property type="match status" value="1"/>
</dbReference>
<dbReference type="SUPFAM" id="SSF52141">
    <property type="entry name" value="Uracil-DNA glycosylase-like"/>
    <property type="match status" value="1"/>
</dbReference>
<sequence length="300" mass="33529">MIGQTTIHSFFSPVAKKRTDEEKTETGEDAKQEISSLKKRKSGSDEPPTSSPLSPEQLDRIEKNRRAALERLAARNVPPGIGESWRKALGAEFGKPYFTTLMSFVAEERKRRTVYPPSHRVFSWTQMCAVEDVKVVILGQDPYHGAGQAHGLCFSVQRPILPPPSLENVYRELADDIEGFQHPGHGDLTGWAKQGVLLLNSVLTVRAHQANSHQERGWETFTDAVVTWLSENLNGLVFLLWGGHAQRKGVAINRKRHHVLQAAHPSPLSVSRGFFGCRHFSKTNELLKKSGKTPIDWTAL</sequence>
<dbReference type="NCBIfam" id="NF003592">
    <property type="entry name" value="PRK05254.1-5"/>
    <property type="match status" value="1"/>
</dbReference>
<dbReference type="FunFam" id="3.40.470.10:FF:000004">
    <property type="entry name" value="Uracil-DNA glycosylase"/>
    <property type="match status" value="1"/>
</dbReference>
<dbReference type="NCBIfam" id="NF003589">
    <property type="entry name" value="PRK05254.1-2"/>
    <property type="match status" value="1"/>
</dbReference>
<evidence type="ECO:0000256" key="5">
    <source>
        <dbReference type="ARBA" id="ARBA00022990"/>
    </source>
</evidence>
<evidence type="ECO:0000256" key="3">
    <source>
        <dbReference type="ARBA" id="ARBA00022763"/>
    </source>
</evidence>
<keyword evidence="7 12" id="KW-0234">DNA repair</keyword>
<dbReference type="GO" id="GO:0005654">
    <property type="term" value="C:nucleoplasm"/>
    <property type="evidence" value="ECO:0007669"/>
    <property type="project" value="UniProtKB-ARBA"/>
</dbReference>
<comment type="caution">
    <text evidence="17">The sequence shown here is derived from an EMBL/GenBank/DDBJ whole genome shotgun (WGS) entry which is preliminary data.</text>
</comment>
<dbReference type="InterPro" id="IPR002043">
    <property type="entry name" value="UDG_fam1"/>
</dbReference>
<evidence type="ECO:0000256" key="9">
    <source>
        <dbReference type="ARBA" id="ARBA00052069"/>
    </source>
</evidence>
<feature type="active site" description="Proton acceptor" evidence="12 13">
    <location>
        <position position="141"/>
    </location>
</feature>
<evidence type="ECO:0000256" key="15">
    <source>
        <dbReference type="SAM" id="MobiDB-lite"/>
    </source>
</evidence>
<evidence type="ECO:0000256" key="8">
    <source>
        <dbReference type="ARBA" id="ARBA00023242"/>
    </source>
</evidence>
<evidence type="ECO:0000256" key="7">
    <source>
        <dbReference type="ARBA" id="ARBA00023204"/>
    </source>
</evidence>
<evidence type="ECO:0000256" key="12">
    <source>
        <dbReference type="HAMAP-Rule" id="MF_03166"/>
    </source>
</evidence>
<feature type="region of interest" description="Disordered" evidence="15">
    <location>
        <begin position="1"/>
        <end position="58"/>
    </location>
</feature>
<comment type="function">
    <text evidence="12 14">Excises uracil residues from the DNA which can arise as a result of misincorporation of dUMP residues by DNA polymerase or due to deamination of cytosine.</text>
</comment>
<evidence type="ECO:0000259" key="16">
    <source>
        <dbReference type="SMART" id="SM00986"/>
    </source>
</evidence>
<evidence type="ECO:0000256" key="10">
    <source>
        <dbReference type="ARBA" id="ARBA00052828"/>
    </source>
</evidence>
<dbReference type="PROSITE" id="PS00130">
    <property type="entry name" value="U_DNA_GLYCOSYLASE"/>
    <property type="match status" value="1"/>
</dbReference>
<accession>A0A9D3Q3Q9</accession>
<comment type="similarity">
    <text evidence="1 12 14">Belongs to the uracil-DNA glycosylase (UDG) superfamily. UNG family.</text>
</comment>
<dbReference type="EC" id="3.2.2.27" evidence="12 14"/>
<dbReference type="GO" id="GO:0004844">
    <property type="term" value="F:uracil DNA N-glycosylase activity"/>
    <property type="evidence" value="ECO:0007669"/>
    <property type="project" value="UniProtKB-UniRule"/>
</dbReference>
<dbReference type="NCBIfam" id="NF003591">
    <property type="entry name" value="PRK05254.1-4"/>
    <property type="match status" value="1"/>
</dbReference>
<dbReference type="Pfam" id="PF03167">
    <property type="entry name" value="UDG"/>
    <property type="match status" value="1"/>
</dbReference>
<protein>
    <recommendedName>
        <fullName evidence="12 14">Uracil-DNA glycosylase</fullName>
        <shortName evidence="12">UDG</shortName>
        <ecNumber evidence="12 14">3.2.2.27</ecNumber>
    </recommendedName>
</protein>
<keyword evidence="18" id="KW-1185">Reference proteome</keyword>
<dbReference type="NCBIfam" id="NF003588">
    <property type="entry name" value="PRK05254.1-1"/>
    <property type="match status" value="1"/>
</dbReference>
<reference evidence="17" key="1">
    <citation type="submission" date="2021-01" db="EMBL/GenBank/DDBJ databases">
        <authorList>
            <person name="Zahm M."/>
            <person name="Roques C."/>
            <person name="Cabau C."/>
            <person name="Klopp C."/>
            <person name="Donnadieu C."/>
            <person name="Jouanno E."/>
            <person name="Lampietro C."/>
            <person name="Louis A."/>
            <person name="Herpin A."/>
            <person name="Echchiki A."/>
            <person name="Berthelot C."/>
            <person name="Parey E."/>
            <person name="Roest-Crollius H."/>
            <person name="Braasch I."/>
            <person name="Postlethwait J."/>
            <person name="Bobe J."/>
            <person name="Montfort J."/>
            <person name="Bouchez O."/>
            <person name="Begum T."/>
            <person name="Mejri S."/>
            <person name="Adams A."/>
            <person name="Chen W.-J."/>
            <person name="Guiguen Y."/>
        </authorList>
    </citation>
    <scope>NUCLEOTIDE SEQUENCE</scope>
    <source>
        <strain evidence="17">YG-15Mar2019-1</strain>
        <tissue evidence="17">Brain</tissue>
    </source>
</reference>
<dbReference type="Gene3D" id="3.40.470.10">
    <property type="entry name" value="Uracil-DNA glycosylase-like domain"/>
    <property type="match status" value="1"/>
</dbReference>
<organism evidence="17 18">
    <name type="scientific">Megalops atlanticus</name>
    <name type="common">Tarpon</name>
    <name type="synonym">Clupea gigantea</name>
    <dbReference type="NCBI Taxonomy" id="7932"/>
    <lineage>
        <taxon>Eukaryota</taxon>
        <taxon>Metazoa</taxon>
        <taxon>Chordata</taxon>
        <taxon>Craniata</taxon>
        <taxon>Vertebrata</taxon>
        <taxon>Euteleostomi</taxon>
        <taxon>Actinopterygii</taxon>
        <taxon>Neopterygii</taxon>
        <taxon>Teleostei</taxon>
        <taxon>Elopiformes</taxon>
        <taxon>Megalopidae</taxon>
        <taxon>Megalops</taxon>
    </lineage>
</organism>
<evidence type="ECO:0000256" key="2">
    <source>
        <dbReference type="ARBA" id="ARBA00022553"/>
    </source>
</evidence>
<evidence type="ECO:0000256" key="1">
    <source>
        <dbReference type="ARBA" id="ARBA00008184"/>
    </source>
</evidence>